<evidence type="ECO:0000313" key="2">
    <source>
        <dbReference type="Proteomes" id="UP000228767"/>
    </source>
</evidence>
<dbReference type="AlphaFoldDB" id="A0A2H0REE3"/>
<comment type="caution">
    <text evidence="1">The sequence shown here is derived from an EMBL/GenBank/DDBJ whole genome shotgun (WGS) entry which is preliminary data.</text>
</comment>
<accession>A0A2H0REE3</accession>
<protein>
    <submittedName>
        <fullName evidence="1">Uncharacterized protein</fullName>
    </submittedName>
</protein>
<proteinExistence type="predicted"/>
<dbReference type="EMBL" id="PCYI01000016">
    <property type="protein sequence ID" value="PIR44922.1"/>
    <property type="molecule type" value="Genomic_DNA"/>
</dbReference>
<reference evidence="1 2" key="1">
    <citation type="submission" date="2017-09" db="EMBL/GenBank/DDBJ databases">
        <title>Depth-based differentiation of microbial function through sediment-hosted aquifers and enrichment of novel symbionts in the deep terrestrial subsurface.</title>
        <authorList>
            <person name="Probst A.J."/>
            <person name="Ladd B."/>
            <person name="Jarett J.K."/>
            <person name="Geller-Mcgrath D.E."/>
            <person name="Sieber C.M."/>
            <person name="Emerson J.B."/>
            <person name="Anantharaman K."/>
            <person name="Thomas B.C."/>
            <person name="Malmstrom R."/>
            <person name="Stieglmeier M."/>
            <person name="Klingl A."/>
            <person name="Woyke T."/>
            <person name="Ryan C.M."/>
            <person name="Banfield J.F."/>
        </authorList>
    </citation>
    <scope>NUCLEOTIDE SEQUENCE [LARGE SCALE GENOMIC DNA]</scope>
    <source>
        <strain evidence="1">CG10_big_fil_rev_8_21_14_0_10_51_16</strain>
    </source>
</reference>
<organism evidence="1 2">
    <name type="scientific">Candidatus Vogelbacteria bacterium CG10_big_fil_rev_8_21_14_0_10_51_16</name>
    <dbReference type="NCBI Taxonomy" id="1975045"/>
    <lineage>
        <taxon>Bacteria</taxon>
        <taxon>Candidatus Vogeliibacteriota</taxon>
    </lineage>
</organism>
<name>A0A2H0REE3_9BACT</name>
<sequence length="93" mass="11318">MLFRVYPQSRIQTKWQNFQAKSELEAETYRDTLRLKGSFFDGNFVILADELFSEYILRRDREWALRLEYFTTRDVAMQHIQARNPKHEARNKS</sequence>
<gene>
    <name evidence="1" type="ORF">COV10_02255</name>
</gene>
<evidence type="ECO:0000313" key="1">
    <source>
        <dbReference type="EMBL" id="PIR44922.1"/>
    </source>
</evidence>
<dbReference type="Proteomes" id="UP000228767">
    <property type="component" value="Unassembled WGS sequence"/>
</dbReference>